<accession>A0A0L7B0E2</accession>
<dbReference type="SUPFAM" id="SSF53850">
    <property type="entry name" value="Periplasmic binding protein-like II"/>
    <property type="match status" value="1"/>
</dbReference>
<dbReference type="Gene3D" id="3.40.190.10">
    <property type="entry name" value="Periplasmic binding protein-like II"/>
    <property type="match status" value="1"/>
</dbReference>
<organism evidence="1 2">
    <name type="scientific">Bifidobacterium breve MCC 1128</name>
    <dbReference type="NCBI Taxonomy" id="1365965"/>
    <lineage>
        <taxon>Bacteria</taxon>
        <taxon>Bacillati</taxon>
        <taxon>Actinomycetota</taxon>
        <taxon>Actinomycetes</taxon>
        <taxon>Bifidobacteriales</taxon>
        <taxon>Bifidobacteriaceae</taxon>
        <taxon>Bifidobacterium</taxon>
    </lineage>
</organism>
<protein>
    <submittedName>
        <fullName evidence="1">ABC transporter substrate-binding protein</fullName>
    </submittedName>
</protein>
<dbReference type="CDD" id="cd13585">
    <property type="entry name" value="PBP2_TMBP_like"/>
    <property type="match status" value="1"/>
</dbReference>
<sequence length="427" mass="47236">MAVDNTDNSIYSFKGEKVFGNHMKKTVIAACATVASLSLLLAGCGTDSSSGKTQIRFATWDVAEDVDRQQTLVDQFNESHDDIEVTLEAYGSDFDTKISAGMGSNDTPDVMYMWNYPSYADGLEPLDSYIEKEGSDWKSDFYSTLWNYNSYDGKTYGVPVGFTTHALYYNKDLFKQAGVEAPTNDWTWTDLQKAAKKISSKTDAKGFSFQMKPDPYDFEMYLWSNDTAYSDENGTLEGNIDSAKAIDTYQMFQDMEKDGSAVATEGNGTDEFRAGTTAMYIYGSWALNTLDEDGLNYGVVDIPAFADSDHDSVSILSSSGISIAKSSKNKDAAWEFIKYWANADSNKARIGSELPVLTSVVESEGITDKSQYKPFYSMLEQSDGYSPSSFKVKGWSEISDKLALSFEKMYNPSTLEDPASAITEALK</sequence>
<dbReference type="EMBL" id="AVQD01000008">
    <property type="protein sequence ID" value="KOA40972.1"/>
    <property type="molecule type" value="Genomic_DNA"/>
</dbReference>
<proteinExistence type="predicted"/>
<evidence type="ECO:0000313" key="1">
    <source>
        <dbReference type="EMBL" id="KOA40972.1"/>
    </source>
</evidence>
<dbReference type="PATRIC" id="fig|1365965.3.peg.987"/>
<evidence type="ECO:0000313" key="2">
    <source>
        <dbReference type="Proteomes" id="UP000037193"/>
    </source>
</evidence>
<dbReference type="Proteomes" id="UP000037193">
    <property type="component" value="Unassembled WGS sequence"/>
</dbReference>
<reference evidence="1 2" key="1">
    <citation type="journal article" date="2015" name="Int J Genomics">
        <title>Comparative Genomics Revealed Genetic Diversity and Species/Strain-Level Differences in Carbohydrate Metabolism of Three Probiotic Bifidobacterial Species.</title>
        <authorList>
            <person name="Odamaki T."/>
            <person name="Horigome A."/>
            <person name="Sugahara H."/>
            <person name="Hashikura N."/>
            <person name="Minami J."/>
            <person name="Xiao J.Z."/>
            <person name="Abe F."/>
        </authorList>
    </citation>
    <scope>NUCLEOTIDE SEQUENCE [LARGE SCALE GENOMIC DNA]</scope>
    <source>
        <strain evidence="1 2">MCC 1128</strain>
    </source>
</reference>
<dbReference type="PANTHER" id="PTHR43649">
    <property type="entry name" value="ARABINOSE-BINDING PROTEIN-RELATED"/>
    <property type="match status" value="1"/>
</dbReference>
<dbReference type="AlphaFoldDB" id="A0A0L7B0E2"/>
<gene>
    <name evidence="1" type="ORF">BBM1128_04900</name>
</gene>
<dbReference type="PANTHER" id="PTHR43649:SF12">
    <property type="entry name" value="DIACETYLCHITOBIOSE BINDING PROTEIN DASA"/>
    <property type="match status" value="1"/>
</dbReference>
<comment type="caution">
    <text evidence="1">The sequence shown here is derived from an EMBL/GenBank/DDBJ whole genome shotgun (WGS) entry which is preliminary data.</text>
</comment>
<dbReference type="InterPro" id="IPR050490">
    <property type="entry name" value="Bact_solute-bd_prot1"/>
</dbReference>
<dbReference type="Pfam" id="PF01547">
    <property type="entry name" value="SBP_bac_1"/>
    <property type="match status" value="1"/>
</dbReference>
<dbReference type="InterPro" id="IPR006059">
    <property type="entry name" value="SBP"/>
</dbReference>
<name>A0A0L7B0E2_BIFBR</name>